<reference evidence="2 3" key="1">
    <citation type="submission" date="2018-03" db="EMBL/GenBank/DDBJ databases">
        <authorList>
            <person name="Keele B.F."/>
        </authorList>
    </citation>
    <scope>NUCLEOTIDE SEQUENCE [LARGE SCALE GENOMIC DNA]</scope>
    <source>
        <strain evidence="2 3">CECT 8599</strain>
    </source>
</reference>
<feature type="transmembrane region" description="Helical" evidence="1">
    <location>
        <begin position="139"/>
        <end position="161"/>
    </location>
</feature>
<sequence>MLKDMNRLNSITRVLKEYLRKLWTRVLIVGLLSLVALGIATLIESILPEGVNGRLQGAAVDRLLQIIANAMLAVTTFSLTVMVTVHRNTSSQFTPRAHLLIMEDSVTQNTLAAFIGTYVYALVAIVLRETGVFGDEKAMVLFWMTALVLCFVVWSLVRWVLHLQTFGSLLDTTRHVEDVTRTRFRERLDRPCLGANPLTQDVPQGAVALTAAQSGFVRGIVPEIMQNLSQDHDVQVYVTARLGDFVFLNAPLAWVDGEMDDDLAQDLQACINVGDVRSYDQDPRLGMIAMSEIGTKALSPGINDPGTAIDVISRIGRVLSNYKDEAETGQSPEFDRLYVPPMDPDLLLQDAFSAIGRDGAHIVEVQEMLQEVLGGLMDHPDAGLCRAAKRVAKELFERAGTQMTHSPDLDRLKRAVHRGVL</sequence>
<keyword evidence="1" id="KW-0472">Membrane</keyword>
<evidence type="ECO:0000256" key="1">
    <source>
        <dbReference type="SAM" id="Phobius"/>
    </source>
</evidence>
<feature type="transmembrane region" description="Helical" evidence="1">
    <location>
        <begin position="106"/>
        <end position="127"/>
    </location>
</feature>
<keyword evidence="3" id="KW-1185">Reference proteome</keyword>
<keyword evidence="1" id="KW-0812">Transmembrane</keyword>
<dbReference type="Pfam" id="PF10011">
    <property type="entry name" value="DUF2254"/>
    <property type="match status" value="1"/>
</dbReference>
<dbReference type="InterPro" id="IPR018723">
    <property type="entry name" value="DUF2254_membrane"/>
</dbReference>
<dbReference type="EMBL" id="OMOR01000001">
    <property type="protein sequence ID" value="SPH21259.1"/>
    <property type="molecule type" value="Genomic_DNA"/>
</dbReference>
<dbReference type="Proteomes" id="UP000244880">
    <property type="component" value="Unassembled WGS sequence"/>
</dbReference>
<keyword evidence="1" id="KW-1133">Transmembrane helix</keyword>
<feature type="transmembrane region" description="Helical" evidence="1">
    <location>
        <begin position="22"/>
        <end position="43"/>
    </location>
</feature>
<organism evidence="2 3">
    <name type="scientific">Ascidiaceihabitans donghaensis</name>
    <dbReference type="NCBI Taxonomy" id="1510460"/>
    <lineage>
        <taxon>Bacteria</taxon>
        <taxon>Pseudomonadati</taxon>
        <taxon>Pseudomonadota</taxon>
        <taxon>Alphaproteobacteria</taxon>
        <taxon>Rhodobacterales</taxon>
        <taxon>Paracoccaceae</taxon>
        <taxon>Ascidiaceihabitans</taxon>
    </lineage>
</organism>
<accession>A0A2R8BDW0</accession>
<dbReference type="AlphaFoldDB" id="A0A2R8BDW0"/>
<evidence type="ECO:0000313" key="2">
    <source>
        <dbReference type="EMBL" id="SPH21259.1"/>
    </source>
</evidence>
<protein>
    <recommendedName>
        <fullName evidence="4">DUF2254 domain-containing protein</fullName>
    </recommendedName>
</protein>
<gene>
    <name evidence="2" type="ORF">ASD8599_02010</name>
</gene>
<proteinExistence type="predicted"/>
<name>A0A2R8BDW0_9RHOB</name>
<evidence type="ECO:0000313" key="3">
    <source>
        <dbReference type="Proteomes" id="UP000244880"/>
    </source>
</evidence>
<feature type="transmembrane region" description="Helical" evidence="1">
    <location>
        <begin position="63"/>
        <end position="85"/>
    </location>
</feature>
<evidence type="ECO:0008006" key="4">
    <source>
        <dbReference type="Google" id="ProtNLM"/>
    </source>
</evidence>